<reference evidence="1 2" key="1">
    <citation type="journal article" date="2023" name="Sci. Data">
        <title>Genome assembly of the Korean intertidal mud-creeper Batillaria attramentaria.</title>
        <authorList>
            <person name="Patra A.K."/>
            <person name="Ho P.T."/>
            <person name="Jun S."/>
            <person name="Lee S.J."/>
            <person name="Kim Y."/>
            <person name="Won Y.J."/>
        </authorList>
    </citation>
    <scope>NUCLEOTIDE SEQUENCE [LARGE SCALE GENOMIC DNA]</scope>
    <source>
        <strain evidence="1">Wonlab-2016</strain>
    </source>
</reference>
<dbReference type="EMBL" id="JACVVK020000006">
    <property type="protein sequence ID" value="KAK7506529.1"/>
    <property type="molecule type" value="Genomic_DNA"/>
</dbReference>
<sequence length="110" mass="12216">MRPMHALVGRGARVRALLMSRASSVRVQPRPLTAARPGELDSVELSFGFGNSEIRTICTDHVFVRNTLTDDILWSLILHTLSVLHTLSSVLHRHSALVQCRPLRLSVALL</sequence>
<evidence type="ECO:0000313" key="2">
    <source>
        <dbReference type="Proteomes" id="UP001519460"/>
    </source>
</evidence>
<dbReference type="AlphaFoldDB" id="A0ABD0M572"/>
<name>A0ABD0M572_9CAEN</name>
<dbReference type="Proteomes" id="UP001519460">
    <property type="component" value="Unassembled WGS sequence"/>
</dbReference>
<protein>
    <submittedName>
        <fullName evidence="1">Uncharacterized protein</fullName>
    </submittedName>
</protein>
<evidence type="ECO:0000313" key="1">
    <source>
        <dbReference type="EMBL" id="KAK7506529.1"/>
    </source>
</evidence>
<keyword evidence="2" id="KW-1185">Reference proteome</keyword>
<proteinExistence type="predicted"/>
<organism evidence="1 2">
    <name type="scientific">Batillaria attramentaria</name>
    <dbReference type="NCBI Taxonomy" id="370345"/>
    <lineage>
        <taxon>Eukaryota</taxon>
        <taxon>Metazoa</taxon>
        <taxon>Spiralia</taxon>
        <taxon>Lophotrochozoa</taxon>
        <taxon>Mollusca</taxon>
        <taxon>Gastropoda</taxon>
        <taxon>Caenogastropoda</taxon>
        <taxon>Sorbeoconcha</taxon>
        <taxon>Cerithioidea</taxon>
        <taxon>Batillariidae</taxon>
        <taxon>Batillaria</taxon>
    </lineage>
</organism>
<accession>A0ABD0M572</accession>
<comment type="caution">
    <text evidence="1">The sequence shown here is derived from an EMBL/GenBank/DDBJ whole genome shotgun (WGS) entry which is preliminary data.</text>
</comment>
<gene>
    <name evidence="1" type="ORF">BaRGS_00002004</name>
</gene>